<comment type="caution">
    <text evidence="9">The sequence shown here is derived from an EMBL/GenBank/DDBJ whole genome shotgun (WGS) entry which is preliminary data.</text>
</comment>
<dbReference type="InterPro" id="IPR011009">
    <property type="entry name" value="Kinase-like_dom_sf"/>
</dbReference>
<dbReference type="EMBL" id="JAGINW010000001">
    <property type="protein sequence ID" value="MBP2330143.1"/>
    <property type="molecule type" value="Genomic_DNA"/>
</dbReference>
<keyword evidence="4" id="KW-0547">Nucleotide-binding</keyword>
<accession>A0ABS4U1P9</accession>
<evidence type="ECO:0000313" key="10">
    <source>
        <dbReference type="Proteomes" id="UP001519332"/>
    </source>
</evidence>
<feature type="region of interest" description="Disordered" evidence="7">
    <location>
        <begin position="781"/>
        <end position="817"/>
    </location>
</feature>
<evidence type="ECO:0000256" key="1">
    <source>
        <dbReference type="ARBA" id="ARBA00012513"/>
    </source>
</evidence>
<dbReference type="NCBIfam" id="NF041121">
    <property type="entry name" value="SAV_2336_NTERM"/>
    <property type="match status" value="1"/>
</dbReference>
<protein>
    <recommendedName>
        <fullName evidence="1">non-specific serine/threonine protein kinase</fullName>
        <ecNumber evidence="1">2.7.11.1</ecNumber>
    </recommendedName>
</protein>
<dbReference type="SMART" id="SM00220">
    <property type="entry name" value="S_TKc"/>
    <property type="match status" value="1"/>
</dbReference>
<gene>
    <name evidence="9" type="ORF">JOF56_010528</name>
</gene>
<keyword evidence="2" id="KW-0723">Serine/threonine-protein kinase</keyword>
<dbReference type="InterPro" id="IPR000719">
    <property type="entry name" value="Prot_kinase_dom"/>
</dbReference>
<dbReference type="InterPro" id="IPR047738">
    <property type="entry name" value="SAV_2336-like_N"/>
</dbReference>
<dbReference type="EC" id="2.7.11.1" evidence="1"/>
<feature type="region of interest" description="Disordered" evidence="7">
    <location>
        <begin position="486"/>
        <end position="506"/>
    </location>
</feature>
<dbReference type="Pfam" id="PF00069">
    <property type="entry name" value="Pkinase"/>
    <property type="match status" value="1"/>
</dbReference>
<dbReference type="Gene3D" id="3.30.200.20">
    <property type="entry name" value="Phosphorylase Kinase, domain 1"/>
    <property type="match status" value="1"/>
</dbReference>
<keyword evidence="5" id="KW-0418">Kinase</keyword>
<feature type="domain" description="Protein kinase" evidence="8">
    <location>
        <begin position="523"/>
        <end position="783"/>
    </location>
</feature>
<evidence type="ECO:0000256" key="5">
    <source>
        <dbReference type="ARBA" id="ARBA00022777"/>
    </source>
</evidence>
<sequence length="817" mass="89350">MIDELLAVLANAGVTPDADELRDALWLADHVAVEPSGEPVVMALSAEPEAIQPPEETGEPAADPPHHEAPGGGLYIGAPGGPPRVLGQPDRVQGIAVQRARAVRPARQIEIARALRPFGRRVPARTRFVLDENATVTRIADEGVWSPVLRPDTERWLNLTLVVDPSPTMAIWRDRIRQFRMTTERLGLFRLIRERPIDRILTEPANRQAVLLITDGISDDWRTGKMLALLEKWGSTRPVAVCNVLPPQMWPGTGIQVVRGQARSWNPGAPNRSWTVHTGGTIPVVRFSAPWLASWAKVVAGTSSWTPVALLTPPMATSAPDVVLEPREVVERYRLGASPQAFRLACLLSAAWLTLPVMQFVRDVMLPDADDGDLTQVLLGGLLKRSDALDLPVDPDNARYDFLLGVREHLLGYLQRRDLLTVVQETNKFVASQARQGFDITALLADPEQALRGGATIDQGSPLHVAIVVLAQLGGRYRKLLAALPDQPGTPVNRPDDTHSVQLTTDPDPFGDLGVPKLIANRYELVTKLSTGDVSVVYRAFDTGLRRSVAIKILRADLAHNSHTQQQFRRSAILAAKVRHPAIAAVHEIAETPTSSGLLPFIAMEYVDGRTLADIVETDGPLDGLLAMEVAASVCEAVTAIHQKDLMHDAVSPANVMLTRSNAIKLVGFSTARPFDRSTAGNTKPDQWRASADDVAARKADLQYQVQAIGSLLYKLLTGEEPYGTHSGTARPKHRLLEPAQPRQLNPAINRYLEAITMKALTNWPKERYQSPDAMRSDIARLLEGKPPPLAKPLPPPRARLLSRPRPSMWPGLGGQE</sequence>
<keyword evidence="10" id="KW-1185">Reference proteome</keyword>
<evidence type="ECO:0000313" key="9">
    <source>
        <dbReference type="EMBL" id="MBP2330143.1"/>
    </source>
</evidence>
<dbReference type="CDD" id="cd14014">
    <property type="entry name" value="STKc_PknB_like"/>
    <property type="match status" value="1"/>
</dbReference>
<evidence type="ECO:0000256" key="2">
    <source>
        <dbReference type="ARBA" id="ARBA00022527"/>
    </source>
</evidence>
<dbReference type="SUPFAM" id="SSF56112">
    <property type="entry name" value="Protein kinase-like (PK-like)"/>
    <property type="match status" value="1"/>
</dbReference>
<evidence type="ECO:0000256" key="7">
    <source>
        <dbReference type="SAM" id="MobiDB-lite"/>
    </source>
</evidence>
<dbReference type="PANTHER" id="PTHR43289">
    <property type="entry name" value="MITOGEN-ACTIVATED PROTEIN KINASE KINASE KINASE 20-RELATED"/>
    <property type="match status" value="1"/>
</dbReference>
<feature type="compositionally biased region" description="Gly residues" evidence="7">
    <location>
        <begin position="70"/>
        <end position="79"/>
    </location>
</feature>
<keyword evidence="6" id="KW-0067">ATP-binding</keyword>
<keyword evidence="3" id="KW-0808">Transferase</keyword>
<feature type="compositionally biased region" description="Pro residues" evidence="7">
    <location>
        <begin position="786"/>
        <end position="798"/>
    </location>
</feature>
<proteinExistence type="predicted"/>
<feature type="region of interest" description="Disordered" evidence="7">
    <location>
        <begin position="52"/>
        <end position="79"/>
    </location>
</feature>
<name>A0ABS4U1P9_9PSEU</name>
<dbReference type="PANTHER" id="PTHR43289:SF6">
    <property type="entry name" value="SERINE_THREONINE-PROTEIN KINASE NEKL-3"/>
    <property type="match status" value="1"/>
</dbReference>
<dbReference type="Proteomes" id="UP001519332">
    <property type="component" value="Unassembled WGS sequence"/>
</dbReference>
<organism evidence="9 10">
    <name type="scientific">Kibdelosporangium banguiense</name>
    <dbReference type="NCBI Taxonomy" id="1365924"/>
    <lineage>
        <taxon>Bacteria</taxon>
        <taxon>Bacillati</taxon>
        <taxon>Actinomycetota</taxon>
        <taxon>Actinomycetes</taxon>
        <taxon>Pseudonocardiales</taxon>
        <taxon>Pseudonocardiaceae</taxon>
        <taxon>Kibdelosporangium</taxon>
    </lineage>
</organism>
<evidence type="ECO:0000256" key="4">
    <source>
        <dbReference type="ARBA" id="ARBA00022741"/>
    </source>
</evidence>
<reference evidence="9 10" key="1">
    <citation type="submission" date="2021-03" db="EMBL/GenBank/DDBJ databases">
        <title>Sequencing the genomes of 1000 actinobacteria strains.</title>
        <authorList>
            <person name="Klenk H.-P."/>
        </authorList>
    </citation>
    <scope>NUCLEOTIDE SEQUENCE [LARGE SCALE GENOMIC DNA]</scope>
    <source>
        <strain evidence="9 10">DSM 46670</strain>
    </source>
</reference>
<dbReference type="Gene3D" id="1.10.510.10">
    <property type="entry name" value="Transferase(Phosphotransferase) domain 1"/>
    <property type="match status" value="1"/>
</dbReference>
<dbReference type="PROSITE" id="PS50011">
    <property type="entry name" value="PROTEIN_KINASE_DOM"/>
    <property type="match status" value="1"/>
</dbReference>
<evidence type="ECO:0000259" key="8">
    <source>
        <dbReference type="PROSITE" id="PS50011"/>
    </source>
</evidence>
<evidence type="ECO:0000256" key="3">
    <source>
        <dbReference type="ARBA" id="ARBA00022679"/>
    </source>
</evidence>
<evidence type="ECO:0000256" key="6">
    <source>
        <dbReference type="ARBA" id="ARBA00022840"/>
    </source>
</evidence>
<dbReference type="RefSeq" id="WP_209646797.1">
    <property type="nucleotide sequence ID" value="NZ_JAGINW010000001.1"/>
</dbReference>